<sequence length="430" mass="50214">MMNERLLQFIWQFQYFNKQQLQTTEGEDVVIEKAGTWNHHQGPDFSEALIRIGQTRWAGHVELHLQSSDWEQHGHGADRHYDRIVLHVVWKEDKVLYDHYGNLIPTLVLENRIPGLLLSRYREMMEAPSEIPCHSFLPALDELSWFAWKERLAVERLNRKADHVLQQLERNKGHWEEVLWQMLAAGFGGKLNSVLFEQVALSLSLPLLMRHQGRPDQLEALLLGQANLLNDLPADTYHASLQDEYAYLRHKYELMRVSRMPAFLRMRPAGFPTVRLSQLAMLLHRNTRLFATLCEISEPRQIMATFNVTATPYWNSHYRFGEASPFQPKQLGMQMAGTLMVNTVIPVLFAYGTYHKIYRYRERAIQWLYHLSAEDNRITRNWQELGIPVRSAMDAQSMIELTNSYCATKKCLECAVGNKILYPARNHNKM</sequence>
<dbReference type="RefSeq" id="WP_078830370.1">
    <property type="nucleotide sequence ID" value="NZ_FUWH01000002.1"/>
</dbReference>
<evidence type="ECO:0000256" key="1">
    <source>
        <dbReference type="SAM" id="Phobius"/>
    </source>
</evidence>
<gene>
    <name evidence="2" type="ORF">SAMN04488132_102423</name>
</gene>
<dbReference type="AlphaFoldDB" id="A0A1T4LC66"/>
<keyword evidence="1" id="KW-0812">Transmembrane</keyword>
<evidence type="ECO:0000313" key="2">
    <source>
        <dbReference type="EMBL" id="SJZ52251.1"/>
    </source>
</evidence>
<evidence type="ECO:0008006" key="4">
    <source>
        <dbReference type="Google" id="ProtNLM"/>
    </source>
</evidence>
<reference evidence="2 3" key="1">
    <citation type="submission" date="2017-02" db="EMBL/GenBank/DDBJ databases">
        <authorList>
            <person name="Peterson S.W."/>
        </authorList>
    </citation>
    <scope>NUCLEOTIDE SEQUENCE [LARGE SCALE GENOMIC DNA]</scope>
    <source>
        <strain evidence="2 3">DSM 22335</strain>
    </source>
</reference>
<keyword evidence="1" id="KW-1133">Transmembrane helix</keyword>
<accession>A0A1T4LC66</accession>
<protein>
    <recommendedName>
        <fullName evidence="4">DUF2851 domain-containing protein</fullName>
    </recommendedName>
</protein>
<dbReference type="Proteomes" id="UP000190888">
    <property type="component" value="Unassembled WGS sequence"/>
</dbReference>
<proteinExistence type="predicted"/>
<keyword evidence="1" id="KW-0472">Membrane</keyword>
<feature type="transmembrane region" description="Helical" evidence="1">
    <location>
        <begin position="331"/>
        <end position="354"/>
    </location>
</feature>
<dbReference type="InterPro" id="IPR021272">
    <property type="entry name" value="DUF2851"/>
</dbReference>
<name>A0A1T4LC66_9BACT</name>
<dbReference type="STRING" id="413434.SAMN04488132_102423"/>
<dbReference type="Pfam" id="PF11013">
    <property type="entry name" value="DUF2851"/>
    <property type="match status" value="1"/>
</dbReference>
<organism evidence="2 3">
    <name type="scientific">Sediminibacterium ginsengisoli</name>
    <dbReference type="NCBI Taxonomy" id="413434"/>
    <lineage>
        <taxon>Bacteria</taxon>
        <taxon>Pseudomonadati</taxon>
        <taxon>Bacteroidota</taxon>
        <taxon>Chitinophagia</taxon>
        <taxon>Chitinophagales</taxon>
        <taxon>Chitinophagaceae</taxon>
        <taxon>Sediminibacterium</taxon>
    </lineage>
</organism>
<dbReference type="EMBL" id="FUWH01000002">
    <property type="protein sequence ID" value="SJZ52251.1"/>
    <property type="molecule type" value="Genomic_DNA"/>
</dbReference>
<keyword evidence="3" id="KW-1185">Reference proteome</keyword>
<dbReference type="OrthoDB" id="1005072at2"/>
<evidence type="ECO:0000313" key="3">
    <source>
        <dbReference type="Proteomes" id="UP000190888"/>
    </source>
</evidence>